<sequence length="116" mass="13216">MDRKAAKELLHVQGWLERVDEIIQRGQDAYLTDDLLQEAGDSLMMKLGEAANRISRRDVLAPEGVEWALAVANRNFIIHQYDEIDRDLTWLTLSRDLPAWRASLEPLFAEAAATIL</sequence>
<dbReference type="PANTHER" id="PTHR34139:SF1">
    <property type="entry name" value="RNASE MJ1380-RELATED"/>
    <property type="match status" value="1"/>
</dbReference>
<keyword evidence="7" id="KW-1185">Reference proteome</keyword>
<proteinExistence type="predicted"/>
<keyword evidence="1" id="KW-0597">Phosphoprotein</keyword>
<keyword evidence="4" id="KW-0547">Nucleotide-binding</keyword>
<dbReference type="InterPro" id="IPR008201">
    <property type="entry name" value="HepT-like"/>
</dbReference>
<dbReference type="InterPro" id="IPR051813">
    <property type="entry name" value="HepT_RNase_toxin"/>
</dbReference>
<evidence type="ECO:0000256" key="5">
    <source>
        <dbReference type="ARBA" id="ARBA00022801"/>
    </source>
</evidence>
<dbReference type="Pfam" id="PF01934">
    <property type="entry name" value="HepT-like"/>
    <property type="match status" value="1"/>
</dbReference>
<name>A0ABY4YYZ7_9MICO</name>
<evidence type="ECO:0000256" key="1">
    <source>
        <dbReference type="ARBA" id="ARBA00022553"/>
    </source>
</evidence>
<keyword evidence="5" id="KW-0378">Hydrolase</keyword>
<evidence type="ECO:0000313" key="6">
    <source>
        <dbReference type="EMBL" id="USQ81982.1"/>
    </source>
</evidence>
<evidence type="ECO:0000256" key="4">
    <source>
        <dbReference type="ARBA" id="ARBA00022741"/>
    </source>
</evidence>
<evidence type="ECO:0000256" key="3">
    <source>
        <dbReference type="ARBA" id="ARBA00022722"/>
    </source>
</evidence>
<organism evidence="6 7">
    <name type="scientific">Ornithinimicrobium faecis</name>
    <dbReference type="NCBI Taxonomy" id="2934158"/>
    <lineage>
        <taxon>Bacteria</taxon>
        <taxon>Bacillati</taxon>
        <taxon>Actinomycetota</taxon>
        <taxon>Actinomycetes</taxon>
        <taxon>Micrococcales</taxon>
        <taxon>Ornithinimicrobiaceae</taxon>
        <taxon>Ornithinimicrobium</taxon>
    </lineage>
</organism>
<evidence type="ECO:0000313" key="7">
    <source>
        <dbReference type="Proteomes" id="UP001056455"/>
    </source>
</evidence>
<keyword evidence="3" id="KW-0540">Nuclease</keyword>
<accession>A0ABY4YYZ7</accession>
<dbReference type="Proteomes" id="UP001056455">
    <property type="component" value="Chromosome"/>
</dbReference>
<reference evidence="6" key="1">
    <citation type="submission" date="2022-06" db="EMBL/GenBank/DDBJ databases">
        <title>Ornithinimicrobium HY1793.</title>
        <authorList>
            <person name="Huang Y."/>
        </authorList>
    </citation>
    <scope>NUCLEOTIDE SEQUENCE</scope>
    <source>
        <strain evidence="6">HY1793</strain>
    </source>
</reference>
<protein>
    <submittedName>
        <fullName evidence="6">DUF86 domain-containing protein</fullName>
    </submittedName>
</protein>
<evidence type="ECO:0000256" key="2">
    <source>
        <dbReference type="ARBA" id="ARBA00022649"/>
    </source>
</evidence>
<dbReference type="EMBL" id="CP099489">
    <property type="protein sequence ID" value="USQ81982.1"/>
    <property type="molecule type" value="Genomic_DNA"/>
</dbReference>
<keyword evidence="2" id="KW-1277">Toxin-antitoxin system</keyword>
<gene>
    <name evidence="6" type="ORF">NF556_10175</name>
</gene>
<dbReference type="PANTHER" id="PTHR34139">
    <property type="entry name" value="UPF0331 PROTEIN MJ0127"/>
    <property type="match status" value="1"/>
</dbReference>
<dbReference type="RefSeq" id="WP_252595516.1">
    <property type="nucleotide sequence ID" value="NZ_CP099489.1"/>
</dbReference>